<gene>
    <name evidence="2" type="ORF">GCM10022286_07350</name>
</gene>
<keyword evidence="1" id="KW-0812">Transmembrane</keyword>
<feature type="transmembrane region" description="Helical" evidence="1">
    <location>
        <begin position="18"/>
        <end position="39"/>
    </location>
</feature>
<organism evidence="2 3">
    <name type="scientific">Gryllotalpicola daejeonensis</name>
    <dbReference type="NCBI Taxonomy" id="993087"/>
    <lineage>
        <taxon>Bacteria</taxon>
        <taxon>Bacillati</taxon>
        <taxon>Actinomycetota</taxon>
        <taxon>Actinomycetes</taxon>
        <taxon>Micrococcales</taxon>
        <taxon>Microbacteriaceae</taxon>
        <taxon>Gryllotalpicola</taxon>
    </lineage>
</organism>
<proteinExistence type="predicted"/>
<keyword evidence="1" id="KW-0472">Membrane</keyword>
<feature type="transmembrane region" description="Helical" evidence="1">
    <location>
        <begin position="181"/>
        <end position="202"/>
    </location>
</feature>
<dbReference type="Pfam" id="PF07077">
    <property type="entry name" value="DUF1345"/>
    <property type="match status" value="1"/>
</dbReference>
<dbReference type="EMBL" id="BAABBV010000001">
    <property type="protein sequence ID" value="GAA4156715.1"/>
    <property type="molecule type" value="Genomic_DNA"/>
</dbReference>
<dbReference type="Proteomes" id="UP001415169">
    <property type="component" value="Unassembled WGS sequence"/>
</dbReference>
<evidence type="ECO:0000256" key="1">
    <source>
        <dbReference type="SAM" id="Phobius"/>
    </source>
</evidence>
<sequence length="205" mass="22246">MLAAGAVAAVIAGLVTSWWYAGVVGWIVACVIYIAWVWFHLWPLDSEAMRLHATREDPGIVLSDVLVIGASIASLAAVALILIRAAHDPAAQRAAISGVSVLSVALSWFLVHTLYAQRYAREYYMAPSGGIDFPTQDGDTDDKPIFSDFAYVAFDLGMTYQISDTAVRTRRLRRIVLRHTLLSYLFGTVILASTINLVVGLGTSS</sequence>
<keyword evidence="3" id="KW-1185">Reference proteome</keyword>
<keyword evidence="1" id="KW-1133">Transmembrane helix</keyword>
<name>A0ABP7ZGE9_9MICO</name>
<feature type="transmembrane region" description="Helical" evidence="1">
    <location>
        <begin position="95"/>
        <end position="115"/>
    </location>
</feature>
<protein>
    <submittedName>
        <fullName evidence="2">DUF1345 domain-containing protein</fullName>
    </submittedName>
</protein>
<dbReference type="InterPro" id="IPR009781">
    <property type="entry name" value="DUF1345"/>
</dbReference>
<evidence type="ECO:0000313" key="2">
    <source>
        <dbReference type="EMBL" id="GAA4156715.1"/>
    </source>
</evidence>
<accession>A0ABP7ZGE9</accession>
<evidence type="ECO:0000313" key="3">
    <source>
        <dbReference type="Proteomes" id="UP001415169"/>
    </source>
</evidence>
<reference evidence="2" key="1">
    <citation type="journal article" date="2014" name="Int. J. Syst. Evol. Microbiol.">
        <title>Complete genome of a new Firmicutes species belonging to the dominant human colonic microbiota ('Ruminococcus bicirculans') reveals two chromosomes and a selective capacity to utilize plant glucans.</title>
        <authorList>
            <consortium name="NISC Comparative Sequencing Program"/>
            <person name="Wegmann U."/>
            <person name="Louis P."/>
            <person name="Goesmann A."/>
            <person name="Henrissat B."/>
            <person name="Duncan S.H."/>
            <person name="Flint H.J."/>
        </authorList>
    </citation>
    <scope>NUCLEOTIDE SEQUENCE</scope>
    <source>
        <strain evidence="2">JCM 17590</strain>
    </source>
</reference>
<feature type="transmembrane region" description="Helical" evidence="1">
    <location>
        <begin position="60"/>
        <end position="83"/>
    </location>
</feature>
<comment type="caution">
    <text evidence="2">The sequence shown here is derived from an EMBL/GenBank/DDBJ whole genome shotgun (WGS) entry which is preliminary data.</text>
</comment>
<reference evidence="2" key="2">
    <citation type="submission" date="2023-12" db="EMBL/GenBank/DDBJ databases">
        <authorList>
            <person name="Sun Q."/>
            <person name="Inoue M."/>
        </authorList>
    </citation>
    <scope>NUCLEOTIDE SEQUENCE</scope>
    <source>
        <strain evidence="2">JCM 17590</strain>
    </source>
</reference>